<dbReference type="AlphaFoldDB" id="A0A1F5JFM6"/>
<organism evidence="1 2">
    <name type="scientific">Candidatus Daviesbacteria bacterium RIFCSPHIGHO2_01_FULL_40_11</name>
    <dbReference type="NCBI Taxonomy" id="1797762"/>
    <lineage>
        <taxon>Bacteria</taxon>
        <taxon>Candidatus Daviesiibacteriota</taxon>
    </lineage>
</organism>
<dbReference type="Proteomes" id="UP000177555">
    <property type="component" value="Unassembled WGS sequence"/>
</dbReference>
<protein>
    <submittedName>
        <fullName evidence="1">Uncharacterized protein</fullName>
    </submittedName>
</protein>
<dbReference type="EMBL" id="MFCP01000039">
    <property type="protein sequence ID" value="OGE27425.1"/>
    <property type="molecule type" value="Genomic_DNA"/>
</dbReference>
<reference evidence="1 2" key="1">
    <citation type="journal article" date="2016" name="Nat. Commun.">
        <title>Thousands of microbial genomes shed light on interconnected biogeochemical processes in an aquifer system.</title>
        <authorList>
            <person name="Anantharaman K."/>
            <person name="Brown C.T."/>
            <person name="Hug L.A."/>
            <person name="Sharon I."/>
            <person name="Castelle C.J."/>
            <person name="Probst A.J."/>
            <person name="Thomas B.C."/>
            <person name="Singh A."/>
            <person name="Wilkins M.J."/>
            <person name="Karaoz U."/>
            <person name="Brodie E.L."/>
            <person name="Williams K.H."/>
            <person name="Hubbard S.S."/>
            <person name="Banfield J.F."/>
        </authorList>
    </citation>
    <scope>NUCLEOTIDE SEQUENCE [LARGE SCALE GENOMIC DNA]</scope>
</reference>
<sequence>MANPIEAARSGLAYIAEKTQTPRDYLGSVVNRTIGRAAWMESTQRLAQQTYSPDDPKWIRGFRRVFKPICALGDEVIFPVGTRLAPRSSEKQSFGLSGTELAWLSVDLALWVSALWLIDNPGVAAGLKVVSNAATQTGLDLAQAGIKRIRKPRPSGTTLAV</sequence>
<accession>A0A1F5JFM6</accession>
<gene>
    <name evidence="1" type="ORF">A2867_02585</name>
</gene>
<comment type="caution">
    <text evidence="1">The sequence shown here is derived from an EMBL/GenBank/DDBJ whole genome shotgun (WGS) entry which is preliminary data.</text>
</comment>
<name>A0A1F5JFM6_9BACT</name>
<evidence type="ECO:0000313" key="2">
    <source>
        <dbReference type="Proteomes" id="UP000177555"/>
    </source>
</evidence>
<evidence type="ECO:0000313" key="1">
    <source>
        <dbReference type="EMBL" id="OGE27425.1"/>
    </source>
</evidence>
<proteinExistence type="predicted"/>